<name>A0ABR7ADQ4_9FIRM</name>
<evidence type="ECO:0000313" key="2">
    <source>
        <dbReference type="Proteomes" id="UP000602181"/>
    </source>
</evidence>
<sequence length="57" mass="6583">MEQPLNQKIPPEPRRTVLSEQDLRALSQRFGSTRSYQGSVVGITDERMRQLAEHFTP</sequence>
<reference evidence="1 2" key="1">
    <citation type="submission" date="2020-08" db="EMBL/GenBank/DDBJ databases">
        <authorList>
            <person name="Liu C."/>
            <person name="Sun Q."/>
        </authorList>
    </citation>
    <scope>NUCLEOTIDE SEQUENCE [LARGE SCALE GENOMIC DNA]</scope>
    <source>
        <strain evidence="1 2">22A2-44</strain>
    </source>
</reference>
<accession>A0ABR7ADQ4</accession>
<comment type="caution">
    <text evidence="1">The sequence shown here is derived from an EMBL/GenBank/DDBJ whole genome shotgun (WGS) entry which is preliminary data.</text>
</comment>
<dbReference type="Proteomes" id="UP000602181">
    <property type="component" value="Unassembled WGS sequence"/>
</dbReference>
<proteinExistence type="predicted"/>
<dbReference type="EMBL" id="JACOIH010000007">
    <property type="protein sequence ID" value="MBC3938560.1"/>
    <property type="molecule type" value="Genomic_DNA"/>
</dbReference>
<organism evidence="1 2">
    <name type="scientific">Anaerotruncus massiliensis</name>
    <name type="common">ex Togo et al. 2019</name>
    <dbReference type="NCBI Taxonomy" id="1673720"/>
    <lineage>
        <taxon>Bacteria</taxon>
        <taxon>Bacillati</taxon>
        <taxon>Bacillota</taxon>
        <taxon>Clostridia</taxon>
        <taxon>Eubacteriales</taxon>
        <taxon>Oscillospiraceae</taxon>
        <taxon>Anaerotruncus</taxon>
    </lineage>
</organism>
<gene>
    <name evidence="1" type="ORF">H8R05_06545</name>
</gene>
<dbReference type="RefSeq" id="WP_172439284.1">
    <property type="nucleotide sequence ID" value="NZ_DBEXGL010000152.1"/>
</dbReference>
<evidence type="ECO:0000313" key="1">
    <source>
        <dbReference type="EMBL" id="MBC3938560.1"/>
    </source>
</evidence>
<keyword evidence="2" id="KW-1185">Reference proteome</keyword>
<protein>
    <submittedName>
        <fullName evidence="1">Uncharacterized protein</fullName>
    </submittedName>
</protein>